<dbReference type="GO" id="GO:0001664">
    <property type="term" value="F:G protein-coupled receptor binding"/>
    <property type="evidence" value="ECO:0007669"/>
    <property type="project" value="TreeGrafter"/>
</dbReference>
<evidence type="ECO:0000256" key="1">
    <source>
        <dbReference type="SAM" id="MobiDB-lite"/>
    </source>
</evidence>
<keyword evidence="4" id="KW-1185">Reference proteome</keyword>
<dbReference type="PANTHER" id="PTHR45872">
    <property type="entry name" value="RHO GUANINE NUCLEOTIDE EXCHANGE FACTOR 2, ISOFORM D"/>
    <property type="match status" value="1"/>
</dbReference>
<name>A0A6A4V134_AMPAM</name>
<dbReference type="PANTHER" id="PTHR45872:SF2">
    <property type="entry name" value="RHO GUANINE NUCLEOTIDE EXCHANGE FACTOR 2, ISOFORM D"/>
    <property type="match status" value="1"/>
</dbReference>
<feature type="region of interest" description="Disordered" evidence="1">
    <location>
        <begin position="106"/>
        <end position="140"/>
    </location>
</feature>
<sequence>MHRRSSGGRLAQEWVASPRSAGEQQLTHQRDVIVHRDNTGYGFTVSGDTPVSVLSVKLDGPAARAGVQMLDIIVKVNGKSVNQLNHQQVVSSITSSSSVLLTLESCRSPPRMPNGAASTPPQRPLPPIPNQQREITGPQPVDAVSRRHWAYKKSHTIQLMLEEEERHVDSLRAQLAAATGRAGDSGRLRTELSNAEACCRLLRQQLDSLSGPPAGEPAAAVSPAVAGTITELCCMPPAALPPSPLSESRTGLLAVPAASLG</sequence>
<feature type="region of interest" description="Disordered" evidence="1">
    <location>
        <begin position="1"/>
        <end position="27"/>
    </location>
</feature>
<dbReference type="SMART" id="SM00228">
    <property type="entry name" value="PDZ"/>
    <property type="match status" value="1"/>
</dbReference>
<evidence type="ECO:0000313" key="3">
    <source>
        <dbReference type="EMBL" id="KAF0286889.1"/>
    </source>
</evidence>
<gene>
    <name evidence="3" type="primary">Arhgef12</name>
    <name evidence="3" type="ORF">FJT64_014653</name>
</gene>
<dbReference type="InterPro" id="IPR036034">
    <property type="entry name" value="PDZ_sf"/>
</dbReference>
<organism evidence="3 4">
    <name type="scientific">Amphibalanus amphitrite</name>
    <name type="common">Striped barnacle</name>
    <name type="synonym">Balanus amphitrite</name>
    <dbReference type="NCBI Taxonomy" id="1232801"/>
    <lineage>
        <taxon>Eukaryota</taxon>
        <taxon>Metazoa</taxon>
        <taxon>Ecdysozoa</taxon>
        <taxon>Arthropoda</taxon>
        <taxon>Crustacea</taxon>
        <taxon>Multicrustacea</taxon>
        <taxon>Cirripedia</taxon>
        <taxon>Thoracica</taxon>
        <taxon>Thoracicalcarea</taxon>
        <taxon>Balanomorpha</taxon>
        <taxon>Balanoidea</taxon>
        <taxon>Balanidae</taxon>
        <taxon>Amphibalaninae</taxon>
        <taxon>Amphibalanus</taxon>
    </lineage>
</organism>
<feature type="domain" description="PDZ" evidence="2">
    <location>
        <begin position="31"/>
        <end position="100"/>
    </location>
</feature>
<dbReference type="InterPro" id="IPR001478">
    <property type="entry name" value="PDZ"/>
</dbReference>
<evidence type="ECO:0000259" key="2">
    <source>
        <dbReference type="PROSITE" id="PS50106"/>
    </source>
</evidence>
<reference evidence="3 4" key="1">
    <citation type="submission" date="2019-07" db="EMBL/GenBank/DDBJ databases">
        <title>Draft genome assembly of a fouling barnacle, Amphibalanus amphitrite (Darwin, 1854): The first reference genome for Thecostraca.</title>
        <authorList>
            <person name="Kim W."/>
        </authorList>
    </citation>
    <scope>NUCLEOTIDE SEQUENCE [LARGE SCALE GENOMIC DNA]</scope>
    <source>
        <strain evidence="3">SNU_AA5</strain>
        <tissue evidence="3">Soma without cirri and trophi</tissue>
    </source>
</reference>
<dbReference type="GO" id="GO:0007186">
    <property type="term" value="P:G protein-coupled receptor signaling pathway"/>
    <property type="evidence" value="ECO:0007669"/>
    <property type="project" value="TreeGrafter"/>
</dbReference>
<dbReference type="EMBL" id="VIIS01002223">
    <property type="protein sequence ID" value="KAF0286889.1"/>
    <property type="molecule type" value="Genomic_DNA"/>
</dbReference>
<dbReference type="GO" id="GO:0005085">
    <property type="term" value="F:guanyl-nucleotide exchange factor activity"/>
    <property type="evidence" value="ECO:0007669"/>
    <property type="project" value="TreeGrafter"/>
</dbReference>
<dbReference type="Pfam" id="PF00595">
    <property type="entry name" value="PDZ"/>
    <property type="match status" value="1"/>
</dbReference>
<dbReference type="Gene3D" id="2.30.42.10">
    <property type="match status" value="1"/>
</dbReference>
<dbReference type="OrthoDB" id="2272012at2759"/>
<dbReference type="PROSITE" id="PS50106">
    <property type="entry name" value="PDZ"/>
    <property type="match status" value="1"/>
</dbReference>
<dbReference type="GO" id="GO:0005737">
    <property type="term" value="C:cytoplasm"/>
    <property type="evidence" value="ECO:0007669"/>
    <property type="project" value="TreeGrafter"/>
</dbReference>
<evidence type="ECO:0000313" key="4">
    <source>
        <dbReference type="Proteomes" id="UP000440578"/>
    </source>
</evidence>
<proteinExistence type="predicted"/>
<comment type="caution">
    <text evidence="3">The sequence shown here is derived from an EMBL/GenBank/DDBJ whole genome shotgun (WGS) entry which is preliminary data.</text>
</comment>
<dbReference type="SUPFAM" id="SSF50156">
    <property type="entry name" value="PDZ domain-like"/>
    <property type="match status" value="1"/>
</dbReference>
<dbReference type="Proteomes" id="UP000440578">
    <property type="component" value="Unassembled WGS sequence"/>
</dbReference>
<protein>
    <submittedName>
        <fullName evidence="3">Rho guanine nucleotide exchange factor 12</fullName>
    </submittedName>
</protein>
<accession>A0A6A4V134</accession>
<dbReference type="AlphaFoldDB" id="A0A6A4V134"/>